<keyword evidence="8" id="KW-0969">Cilium</keyword>
<gene>
    <name evidence="8" type="primary">fliD</name>
    <name evidence="8" type="ORF">I8J30_29230</name>
</gene>
<keyword evidence="3" id="KW-0175">Coiled coil</keyword>
<name>A0ABS5CLM7_9BACL</name>
<dbReference type="PANTHER" id="PTHR30288">
    <property type="entry name" value="FLAGELLAR CAP/ASSEMBLY PROTEIN FLID"/>
    <property type="match status" value="1"/>
</dbReference>
<keyword evidence="9" id="KW-1185">Reference proteome</keyword>
<feature type="domain" description="Flagellar hook-associated protein 2 C-terminal" evidence="7">
    <location>
        <begin position="230"/>
        <end position="510"/>
    </location>
</feature>
<comment type="subcellular location">
    <subcellularLocation>
        <location evidence="5">Secreted</location>
    </subcellularLocation>
    <subcellularLocation>
        <location evidence="5">Bacterial flagellum</location>
    </subcellularLocation>
</comment>
<evidence type="ECO:0000259" key="6">
    <source>
        <dbReference type="Pfam" id="PF02465"/>
    </source>
</evidence>
<sequence length="521" mass="56337">MVMRLNGMASGMDIDTIVKQLMTAGKVPADKLKQQKQTVEWQRDAYKDLNKKLLDFRNNKVFNFKADRTLGAKLTTISGDNQVFTATARADAPIGTTSIKVMSLATSAKMTGTDIRQAPAVPTDPAFDASKTLEDQKALLKVTPNVGAGTDYSFKINGTQIDVDTSVDSLNDVISRINKTTNVNAFYDSFTGQIGFTTKATGTKADIKITDDTGGFAANILKMPAVSGTGQNALLEINGIATERESNSFTVNNMDIVLKQKSVFTGVAGQEADPTKYVATSIGVSTDTTKIVDSIKTFIADYNDVLKTLQDKVGEKKNRDFQPLTEEQRADMKEDDIKLWETKAKTGLLHNDSIFTTTIASLRTVTSTVVNTGNANYTTLSSIGIGSTNYLDNGKLSILDEEKLKTAIEKDPDAVLALFSAAGNGDADQSDVGIVQKMYGNLKGTLENLSSKAGTSLFSDEVLKSDSIMGKQLSKLNEQIAAWNRRLVDMEDNYYKKFTAMETAISKLNSQSSSLMSSIGG</sequence>
<organism evidence="8 9">
    <name type="scientific">Paenibacillus lignilyticus</name>
    <dbReference type="NCBI Taxonomy" id="1172615"/>
    <lineage>
        <taxon>Bacteria</taxon>
        <taxon>Bacillati</taxon>
        <taxon>Bacillota</taxon>
        <taxon>Bacilli</taxon>
        <taxon>Bacillales</taxon>
        <taxon>Paenibacillaceae</taxon>
        <taxon>Paenibacillus</taxon>
    </lineage>
</organism>
<reference evidence="8 9" key="1">
    <citation type="submission" date="2021-04" db="EMBL/GenBank/DDBJ databases">
        <title>Paenibacillus sp. DLE-14 whole genome sequence.</title>
        <authorList>
            <person name="Ham Y.J."/>
        </authorList>
    </citation>
    <scope>NUCLEOTIDE SEQUENCE [LARGE SCALE GENOMIC DNA]</scope>
    <source>
        <strain evidence="8 9">DLE-14</strain>
    </source>
</reference>
<dbReference type="InterPro" id="IPR040026">
    <property type="entry name" value="FliD"/>
</dbReference>
<keyword evidence="4 5" id="KW-0975">Bacterial flagellum</keyword>
<dbReference type="InterPro" id="IPR003481">
    <property type="entry name" value="FliD_N"/>
</dbReference>
<dbReference type="InterPro" id="IPR010809">
    <property type="entry name" value="FliD_C"/>
</dbReference>
<comment type="caution">
    <text evidence="8">The sequence shown here is derived from an EMBL/GenBank/DDBJ whole genome shotgun (WGS) entry which is preliminary data.</text>
</comment>
<accession>A0ABS5CLM7</accession>
<evidence type="ECO:0000256" key="4">
    <source>
        <dbReference type="ARBA" id="ARBA00023143"/>
    </source>
</evidence>
<evidence type="ECO:0000256" key="5">
    <source>
        <dbReference type="RuleBase" id="RU362066"/>
    </source>
</evidence>
<keyword evidence="8" id="KW-0966">Cell projection</keyword>
<evidence type="ECO:0000256" key="1">
    <source>
        <dbReference type="ARBA" id="ARBA00009764"/>
    </source>
</evidence>
<evidence type="ECO:0000259" key="7">
    <source>
        <dbReference type="Pfam" id="PF07195"/>
    </source>
</evidence>
<keyword evidence="5" id="KW-0964">Secreted</keyword>
<comment type="similarity">
    <text evidence="1 5">Belongs to the FliD family.</text>
</comment>
<proteinExistence type="inferred from homology"/>
<comment type="subunit">
    <text evidence="2 5">Homopentamer.</text>
</comment>
<dbReference type="RefSeq" id="WP_210663980.1">
    <property type="nucleotide sequence ID" value="NZ_JAGKSP010000023.1"/>
</dbReference>
<evidence type="ECO:0000256" key="2">
    <source>
        <dbReference type="ARBA" id="ARBA00011255"/>
    </source>
</evidence>
<evidence type="ECO:0000313" key="9">
    <source>
        <dbReference type="Proteomes" id="UP000673394"/>
    </source>
</evidence>
<evidence type="ECO:0000256" key="3">
    <source>
        <dbReference type="ARBA" id="ARBA00023054"/>
    </source>
</evidence>
<dbReference type="PANTHER" id="PTHR30288:SF0">
    <property type="entry name" value="FLAGELLAR HOOK-ASSOCIATED PROTEIN 2"/>
    <property type="match status" value="1"/>
</dbReference>
<dbReference type="Pfam" id="PF02465">
    <property type="entry name" value="FliD_N"/>
    <property type="match status" value="1"/>
</dbReference>
<dbReference type="Pfam" id="PF07195">
    <property type="entry name" value="FliD_C"/>
    <property type="match status" value="1"/>
</dbReference>
<feature type="domain" description="Flagellar hook-associated protein 2 N-terminal" evidence="6">
    <location>
        <begin position="10"/>
        <end position="107"/>
    </location>
</feature>
<keyword evidence="8" id="KW-0282">Flagellum</keyword>
<dbReference type="EMBL" id="JAGKSP010000023">
    <property type="protein sequence ID" value="MBP3966774.1"/>
    <property type="molecule type" value="Genomic_DNA"/>
</dbReference>
<comment type="function">
    <text evidence="5">Required for morphogenesis and for the elongation of the flagellar filament by facilitating polymerization of the flagellin monomers at the tip of growing filament. Forms a capping structure, which prevents flagellin subunits (transported through the central channel of the flagellum) from leaking out without polymerization at the distal end.</text>
</comment>
<dbReference type="Proteomes" id="UP000673394">
    <property type="component" value="Unassembled WGS sequence"/>
</dbReference>
<evidence type="ECO:0000313" key="8">
    <source>
        <dbReference type="EMBL" id="MBP3966774.1"/>
    </source>
</evidence>
<protein>
    <recommendedName>
        <fullName evidence="5">Flagellar hook-associated protein 2</fullName>
        <shortName evidence="5">HAP2</shortName>
    </recommendedName>
    <alternativeName>
        <fullName evidence="5">Flagellar cap protein</fullName>
    </alternativeName>
</protein>